<name>A0ABW3DA15_9BACL</name>
<dbReference type="EMBL" id="JBHTIU010000023">
    <property type="protein sequence ID" value="MFD0868805.1"/>
    <property type="molecule type" value="Genomic_DNA"/>
</dbReference>
<organism evidence="1 2">
    <name type="scientific">Paenibacillus residui</name>
    <dbReference type="NCBI Taxonomy" id="629724"/>
    <lineage>
        <taxon>Bacteria</taxon>
        <taxon>Bacillati</taxon>
        <taxon>Bacillota</taxon>
        <taxon>Bacilli</taxon>
        <taxon>Bacillales</taxon>
        <taxon>Paenibacillaceae</taxon>
        <taxon>Paenibacillus</taxon>
    </lineage>
</organism>
<evidence type="ECO:0000313" key="1">
    <source>
        <dbReference type="EMBL" id="MFD0868805.1"/>
    </source>
</evidence>
<gene>
    <name evidence="1" type="ORF">ACFQ03_06555</name>
</gene>
<dbReference type="RefSeq" id="WP_379286951.1">
    <property type="nucleotide sequence ID" value="NZ_JBHTIU010000023.1"/>
</dbReference>
<evidence type="ECO:0000313" key="2">
    <source>
        <dbReference type="Proteomes" id="UP001597120"/>
    </source>
</evidence>
<keyword evidence="2" id="KW-1185">Reference proteome</keyword>
<proteinExistence type="predicted"/>
<dbReference type="Proteomes" id="UP001597120">
    <property type="component" value="Unassembled WGS sequence"/>
</dbReference>
<comment type="caution">
    <text evidence="1">The sequence shown here is derived from an EMBL/GenBank/DDBJ whole genome shotgun (WGS) entry which is preliminary data.</text>
</comment>
<reference evidence="2" key="1">
    <citation type="journal article" date="2019" name="Int. J. Syst. Evol. Microbiol.">
        <title>The Global Catalogue of Microorganisms (GCM) 10K type strain sequencing project: providing services to taxonomists for standard genome sequencing and annotation.</title>
        <authorList>
            <consortium name="The Broad Institute Genomics Platform"/>
            <consortium name="The Broad Institute Genome Sequencing Center for Infectious Disease"/>
            <person name="Wu L."/>
            <person name="Ma J."/>
        </authorList>
    </citation>
    <scope>NUCLEOTIDE SEQUENCE [LARGE SCALE GENOMIC DNA]</scope>
    <source>
        <strain evidence="2">CCUG 57263</strain>
    </source>
</reference>
<sequence length="106" mass="11663">MLKQPLNGWLEEAKARFGDKTADWKFVCPRCGNVQTPQDFVTAGVRVEEAANIAYQQCIGRVAVDKGCNWTAYGLLGTLGNGRIVITTDGKEVDVFDFAKEEHVNA</sequence>
<dbReference type="NCBIfam" id="NF041591">
    <property type="entry name" value="CxxC_VVA0879"/>
    <property type="match status" value="1"/>
</dbReference>
<accession>A0ABW3DA15</accession>
<dbReference type="InterPro" id="IPR048166">
    <property type="entry name" value="VVA0879-like"/>
</dbReference>
<protein>
    <submittedName>
        <fullName evidence="1">VVA0879 family protein</fullName>
    </submittedName>
</protein>